<dbReference type="PANTHER" id="PTHR31225">
    <property type="entry name" value="OS04G0344100 PROTEIN-RELATED"/>
    <property type="match status" value="1"/>
</dbReference>
<name>A0A5C7HE81_9ROSI</name>
<dbReference type="InterPro" id="IPR001906">
    <property type="entry name" value="Terpene_synth_N"/>
</dbReference>
<feature type="domain" description="Terpene synthase N-terminal" evidence="5">
    <location>
        <begin position="53"/>
        <end position="225"/>
    </location>
</feature>
<dbReference type="InterPro" id="IPR034741">
    <property type="entry name" value="Terpene_cyclase-like_1_C"/>
</dbReference>
<evidence type="ECO:0000259" key="5">
    <source>
        <dbReference type="Pfam" id="PF01397"/>
    </source>
</evidence>
<dbReference type="InterPro" id="IPR008949">
    <property type="entry name" value="Isoprenoid_synthase_dom_sf"/>
</dbReference>
<comment type="cofactor">
    <cofactor evidence="1">
        <name>Mg(2+)</name>
        <dbReference type="ChEBI" id="CHEBI:18420"/>
    </cofactor>
</comment>
<dbReference type="InterPro" id="IPR050148">
    <property type="entry name" value="Terpene_synthase-like"/>
</dbReference>
<proteinExistence type="predicted"/>
<keyword evidence="4" id="KW-0456">Lyase</keyword>
<evidence type="ECO:0008006" key="9">
    <source>
        <dbReference type="Google" id="ProtNLM"/>
    </source>
</evidence>
<dbReference type="FunFam" id="1.10.600.10:FF:000007">
    <property type="entry name" value="Isoprene synthase, chloroplastic"/>
    <property type="match status" value="1"/>
</dbReference>
<keyword evidence="3" id="KW-0460">Magnesium</keyword>
<sequence length="1056" mass="122653">MISIIRFAMELVTSLLFSSTNFVRLCRLLPSVSTIASKAKSVQRRSANYHPSIWNHELIESLTMPYQYEYYGNRSEELKEKARKLLVSTNQSCERLKLIDSMQRLGVAYHFEEEIKEALNLHLRDVMITRDLHETALQFRLLRERGHSIGSDVFEKFRDRDGRFSDSIKGDITGVLSLYEASFLGIQGEDILEEARNFSTKYLKKLSGNQLEISENVSEKVQQSLEIPLHWRMPRVEALNFINLYTTVYDDDHNSLVLLELAKLDYNLVQSIHQQELKELSRWWNQLGFKENLRFSRDRLMENYLWVMGTNFEPQFSKWRISLTKFVCILTAIDDMYDIYGSIDELELFTDALKRWDVRAMQDLPDYMKICYFAMFNFANDFAFDVLKYHSVNVISEIRTQWTNLCGSYMVEARWLIHTNSERVLSKWMDFSGSISHMELATSSSLNFSSPNFVQLYKTRILFSSRPYWIEASKHGRQSRLLQASLNIFASKANLAQRRSANYHPSIWNHELIESLTTPYQYELYGNRSEELKEEARKLLASTNESCERLKLIDSMQRLGVAYHFEEEIKEALNLHRKDVMITRDLHATALQFRLLREHGHSIGSDVFDKFRDRDGRFSDNIKGDITGILSLYEASFLGIQGEDHVLEEARSFSTIYLNKLSGNKLEISEIVSEQVQQSLEIPLHWRMPRVEALNFINLYTTTDLVDDHNSLVLLELAKLDYNLVQSIHQQELKELSRWWSQLGFKENLSFSRDRLMENYLWAMGINFEPRFSKCRIGLTKFVCILTAIDDMYDVYGSPDELELFTNAVKRWDVRAMEDLPDYMKICYFAMFNFANDLAFDVLKHHGLNVISEIRTQWTNLCGSYMAEARWFSRGYTPTVKEYLENSWISVGGPAAIVHAYLLQLQGCNLNNNSLDCLKHGSDLIYWSSIITRLADDLGTSTDEIKRGDVAKAIQCYMNEEGISEEEARDRIKGLISNSWKKVNEIKIKKSNDLPKSMVKMCLNMARTAQCIFQHGDGIGTSIGVTRDHLISLILKAVPINQEKSSFRVSVNVLNN</sequence>
<evidence type="ECO:0000256" key="4">
    <source>
        <dbReference type="ARBA" id="ARBA00023239"/>
    </source>
</evidence>
<feature type="domain" description="Terpene synthase metal-binding" evidence="6">
    <location>
        <begin position="742"/>
        <end position="982"/>
    </location>
</feature>
<dbReference type="Gene3D" id="1.10.600.10">
    <property type="entry name" value="Farnesyl Diphosphate Synthase"/>
    <property type="match status" value="2"/>
</dbReference>
<dbReference type="Gene3D" id="1.50.10.130">
    <property type="entry name" value="Terpene synthase, N-terminal domain"/>
    <property type="match status" value="2"/>
</dbReference>
<dbReference type="PANTHER" id="PTHR31225:SF98">
    <property type="entry name" value="TERPENE SYNTHASE 9-RELATED"/>
    <property type="match status" value="1"/>
</dbReference>
<protein>
    <recommendedName>
        <fullName evidence="9">(+)-delta-cadinene synthase</fullName>
    </recommendedName>
</protein>
<dbReference type="SFLD" id="SFLDG01019">
    <property type="entry name" value="Terpene_Cyclase_Like_1_C_Termi"/>
    <property type="match status" value="1"/>
</dbReference>
<evidence type="ECO:0000256" key="1">
    <source>
        <dbReference type="ARBA" id="ARBA00001946"/>
    </source>
</evidence>
<dbReference type="AlphaFoldDB" id="A0A5C7HE81"/>
<keyword evidence="8" id="KW-1185">Reference proteome</keyword>
<feature type="domain" description="Terpene synthase N-terminal" evidence="5">
    <location>
        <begin position="507"/>
        <end position="680"/>
    </location>
</feature>
<dbReference type="FunFam" id="1.50.10.130:FF:000001">
    <property type="entry name" value="Isoprene synthase, chloroplastic"/>
    <property type="match status" value="2"/>
</dbReference>
<organism evidence="7 8">
    <name type="scientific">Acer yangbiense</name>
    <dbReference type="NCBI Taxonomy" id="1000413"/>
    <lineage>
        <taxon>Eukaryota</taxon>
        <taxon>Viridiplantae</taxon>
        <taxon>Streptophyta</taxon>
        <taxon>Embryophyta</taxon>
        <taxon>Tracheophyta</taxon>
        <taxon>Spermatophyta</taxon>
        <taxon>Magnoliopsida</taxon>
        <taxon>eudicotyledons</taxon>
        <taxon>Gunneridae</taxon>
        <taxon>Pentapetalae</taxon>
        <taxon>rosids</taxon>
        <taxon>malvids</taxon>
        <taxon>Sapindales</taxon>
        <taxon>Sapindaceae</taxon>
        <taxon>Hippocastanoideae</taxon>
        <taxon>Acereae</taxon>
        <taxon>Acer</taxon>
    </lineage>
</organism>
<dbReference type="InterPro" id="IPR005630">
    <property type="entry name" value="Terpene_synthase_metal-bd"/>
</dbReference>
<dbReference type="InterPro" id="IPR036965">
    <property type="entry name" value="Terpene_synth_N_sf"/>
</dbReference>
<dbReference type="GO" id="GO:0016102">
    <property type="term" value="P:diterpenoid biosynthetic process"/>
    <property type="evidence" value="ECO:0007669"/>
    <property type="project" value="InterPro"/>
</dbReference>
<dbReference type="OrthoDB" id="1936865at2759"/>
<dbReference type="InterPro" id="IPR008930">
    <property type="entry name" value="Terpenoid_cyclase/PrenylTrfase"/>
</dbReference>
<keyword evidence="2" id="KW-0479">Metal-binding</keyword>
<reference evidence="8" key="1">
    <citation type="journal article" date="2019" name="Gigascience">
        <title>De novo genome assembly of the endangered Acer yangbiense, a plant species with extremely small populations endemic to Yunnan Province, China.</title>
        <authorList>
            <person name="Yang J."/>
            <person name="Wariss H.M."/>
            <person name="Tao L."/>
            <person name="Zhang R."/>
            <person name="Yun Q."/>
            <person name="Hollingsworth P."/>
            <person name="Dao Z."/>
            <person name="Luo G."/>
            <person name="Guo H."/>
            <person name="Ma Y."/>
            <person name="Sun W."/>
        </authorList>
    </citation>
    <scope>NUCLEOTIDE SEQUENCE [LARGE SCALE GENOMIC DNA]</scope>
    <source>
        <strain evidence="8">cv. Malutang</strain>
    </source>
</reference>
<comment type="caution">
    <text evidence="7">The sequence shown here is derived from an EMBL/GenBank/DDBJ whole genome shotgun (WGS) entry which is preliminary data.</text>
</comment>
<dbReference type="GO" id="GO:0010333">
    <property type="term" value="F:terpene synthase activity"/>
    <property type="evidence" value="ECO:0007669"/>
    <property type="project" value="InterPro"/>
</dbReference>
<dbReference type="SUPFAM" id="SSF48239">
    <property type="entry name" value="Terpenoid cyclases/Protein prenyltransferases"/>
    <property type="match status" value="2"/>
</dbReference>
<dbReference type="CDD" id="cd00684">
    <property type="entry name" value="Terpene_cyclase_plant_C1"/>
    <property type="match status" value="2"/>
</dbReference>
<dbReference type="Pfam" id="PF03936">
    <property type="entry name" value="Terpene_synth_C"/>
    <property type="match status" value="2"/>
</dbReference>
<dbReference type="EMBL" id="VAHF01000009">
    <property type="protein sequence ID" value="TXG55314.1"/>
    <property type="molecule type" value="Genomic_DNA"/>
</dbReference>
<dbReference type="Proteomes" id="UP000323000">
    <property type="component" value="Chromosome 9"/>
</dbReference>
<dbReference type="SUPFAM" id="SSF48576">
    <property type="entry name" value="Terpenoid synthases"/>
    <property type="match status" value="2"/>
</dbReference>
<dbReference type="GO" id="GO:0000287">
    <property type="term" value="F:magnesium ion binding"/>
    <property type="evidence" value="ECO:0007669"/>
    <property type="project" value="InterPro"/>
</dbReference>
<dbReference type="SFLD" id="SFLDG01014">
    <property type="entry name" value="Terpene_Cyclase_Like_1_N-term"/>
    <property type="match status" value="2"/>
</dbReference>
<evidence type="ECO:0000259" key="6">
    <source>
        <dbReference type="Pfam" id="PF03936"/>
    </source>
</evidence>
<dbReference type="InterPro" id="IPR044814">
    <property type="entry name" value="Terpene_cyclase_plant_C1"/>
</dbReference>
<feature type="domain" description="Terpene synthase metal-binding" evidence="6">
    <location>
        <begin position="286"/>
        <end position="451"/>
    </location>
</feature>
<dbReference type="SFLD" id="SFLDS00005">
    <property type="entry name" value="Isoprenoid_Synthase_Type_I"/>
    <property type="match status" value="1"/>
</dbReference>
<evidence type="ECO:0000313" key="7">
    <source>
        <dbReference type="EMBL" id="TXG55314.1"/>
    </source>
</evidence>
<accession>A0A5C7HE81</accession>
<evidence type="ECO:0000313" key="8">
    <source>
        <dbReference type="Proteomes" id="UP000323000"/>
    </source>
</evidence>
<dbReference type="Pfam" id="PF01397">
    <property type="entry name" value="Terpene_synth"/>
    <property type="match status" value="2"/>
</dbReference>
<evidence type="ECO:0000256" key="2">
    <source>
        <dbReference type="ARBA" id="ARBA00022723"/>
    </source>
</evidence>
<gene>
    <name evidence="7" type="ORF">EZV62_020570</name>
</gene>
<evidence type="ECO:0000256" key="3">
    <source>
        <dbReference type="ARBA" id="ARBA00022842"/>
    </source>
</evidence>